<proteinExistence type="predicted"/>
<dbReference type="EMBL" id="SMBJ01000024">
    <property type="protein sequence ID" value="TCU14625.1"/>
    <property type="molecule type" value="Genomic_DNA"/>
</dbReference>
<organism evidence="1 2">
    <name type="scientific">Rhizobium azibense</name>
    <dbReference type="NCBI Taxonomy" id="1136135"/>
    <lineage>
        <taxon>Bacteria</taxon>
        <taxon>Pseudomonadati</taxon>
        <taxon>Pseudomonadota</taxon>
        <taxon>Alphaproteobacteria</taxon>
        <taxon>Hyphomicrobiales</taxon>
        <taxon>Rhizobiaceae</taxon>
        <taxon>Rhizobium/Agrobacterium group</taxon>
        <taxon>Rhizobium</taxon>
    </lineage>
</organism>
<evidence type="ECO:0000313" key="2">
    <source>
        <dbReference type="Proteomes" id="UP000295547"/>
    </source>
</evidence>
<dbReference type="Proteomes" id="UP000295547">
    <property type="component" value="Unassembled WGS sequence"/>
</dbReference>
<comment type="caution">
    <text evidence="1">The sequence shown here is derived from an EMBL/GenBank/DDBJ whole genome shotgun (WGS) entry which is preliminary data.</text>
</comment>
<evidence type="ECO:0000313" key="1">
    <source>
        <dbReference type="EMBL" id="TCU14625.1"/>
    </source>
</evidence>
<dbReference type="RefSeq" id="WP_004672595.1">
    <property type="nucleotide sequence ID" value="NZ_SMBJ01000024.1"/>
</dbReference>
<name>A0A4V2V8U4_9HYPH</name>
<keyword evidence="2" id="KW-1185">Reference proteome</keyword>
<protein>
    <submittedName>
        <fullName evidence="1">Uncharacterized protein</fullName>
    </submittedName>
</protein>
<gene>
    <name evidence="1" type="ORF">EV130_12423</name>
</gene>
<sequence>MASTSTLDAGIGSAISAFKSAQNEATEQSLKVATEITKINGVANAIKKIGPG</sequence>
<accession>A0A4V2V8U4</accession>
<reference evidence="1 2" key="1">
    <citation type="submission" date="2019-03" db="EMBL/GenBank/DDBJ databases">
        <title>Genomic Encyclopedia of Type Strains, Phase IV (KMG-V): Genome sequencing to study the core and pangenomes of soil and plant-associated prokaryotes.</title>
        <authorList>
            <person name="Whitman W."/>
        </authorList>
    </citation>
    <scope>NUCLEOTIDE SEQUENCE [LARGE SCALE GENOMIC DNA]</scope>
    <source>
        <strain evidence="1 2">Gr42</strain>
    </source>
</reference>
<dbReference type="AlphaFoldDB" id="A0A4V2V8U4"/>